<keyword evidence="4" id="KW-1185">Reference proteome</keyword>
<feature type="compositionally biased region" description="Basic residues" evidence="1">
    <location>
        <begin position="1292"/>
        <end position="1305"/>
    </location>
</feature>
<gene>
    <name evidence="3" type="ORF">HINF_LOCUS60757</name>
    <name evidence="2" type="ORF">HINF_LOCUS7501</name>
</gene>
<accession>A0AA86TKD2</accession>
<feature type="region of interest" description="Disordered" evidence="1">
    <location>
        <begin position="881"/>
        <end position="904"/>
    </location>
</feature>
<dbReference type="EMBL" id="CAXDID020000358">
    <property type="protein sequence ID" value="CAL6081965.1"/>
    <property type="molecule type" value="Genomic_DNA"/>
</dbReference>
<protein>
    <submittedName>
        <fullName evidence="3">Hypothetical_protein</fullName>
    </submittedName>
</protein>
<sequence length="1478" mass="171172">MQTTNLLDFTLQPVGIKPYVWNKMTDRFTYDYCEYNLIMKSLSHSKDMIQFYQSYIKPNQSMKSLLQSINPTGKVQELYAYFDVFSLALQNVLGNFDISTYFQNTLKSDNLYNLYKQFRFCDSENNLPTIQYLTKCFQSLEINSQQMNKIFDVNQFPTQYYLETISKIIKQLDREWEFASATHVLFINKNFDQKLMYQFLQSNKAPVSYKIYIQESELHHVFQVRRIISQYSKIIDQIEVIISYIKTYISSVDENFYLVAIISILYYLSHKEPIILLHFFNSIELQLKEQFLLFFDIASNQKQFKVSSWKLLSKLQKSTQVQNYVEQILVQFLDVNSLSILYYKPLYTNWEGQTIQILQEWEMNYNIQVNPIFLIELTLQQQTENIDVLIMIVVALRQNLLIACSVMEAELAQILLQKRYLIIKQKIHESKENDRIQKCIECMYKIHKQIYKALTSTKQCHPVLISKCINTFTFYNSINFELMSKKSQEFLSDIRTNPCCKIQICIKDCFYKWQVNQIKYKDLESGISKMTECQIENITPSRQYTLELLFNNAFMSDTVEPLLQLVYSGSSNIKAQLKPNKLEWINFITANFNHFGQNEQTNNLVVSVYMLIYKLGYHSAALFKHLVKEFPEHTAQILTMVIRAVIHYELFQEQSKLNGRFEELKNETNPAANFQALDRNQKYIAYVAKNQKYFGEPDAKELFHTLPTFLDRCAIKAFASFFEIDREQDQAETIAFLKEVTKKETDQEAVEHFVLNLLRYPALMTVFNTVDLDKPGWKTEHVVLKLKIDGLAAGDVSEAEFLKYAKKHRFVAKLALDVAYNCLLAPKKLDQFAHVVFLLVKHSIGEEATTQVLAKDFKHAEVPGVPELVQSLKVQEELHTVVQKPDAPPKNEANAKSAKEQKQPEAQTFEKMMDAIASDTNCSQQTCEDYARIAVLQGLAFKDIARHAQLPSFPALLKRVLVVVLQTEYERLDKGLLPEKYRCLPLFQLLWSDFATSEEYLDNLKAARFGHHHEEDADPGQLHNHVDAFAVATVGRFFGASQKEIQKAGQRLHAVFKKDSELQSVAHFLADELQLQVAMNAFIHLELDNSAFKAGCTMLESRLAKYLGQQLGLEEFAGLVSRPLTAAPVLDIVYKLTFAVSLDGKLFLEVKSALVKAGCLNNEAVLAKMKEQVAANQTYGAMALVKKLAKFSKPGQPPKKAKQSTISREVSMKSEMQPEDKLEESSQPVQSDPQKDTQQPEEIQIQSSTLDMQQSKPEVQELRDDAQKEYLSADIKQDRVRKYVQNEQVKVKPSKKQKDKQKRMKINSNSKEEETLTNPVSLSNLNEYVQNVQEYFRINIINNTKDYVEISDQNKDNRLQPQFNDIEITIDPIKLFNHQKEQYIDQFEQLLPFGPEWTHLLNQAQTDTQCSYLLSNAEYTIQQIENQLNTKRINIFQRSPIINIVQNGSMQLQQLQVVIKSKYAQEVVCILNDANVMK</sequence>
<organism evidence="2">
    <name type="scientific">Hexamita inflata</name>
    <dbReference type="NCBI Taxonomy" id="28002"/>
    <lineage>
        <taxon>Eukaryota</taxon>
        <taxon>Metamonada</taxon>
        <taxon>Diplomonadida</taxon>
        <taxon>Hexamitidae</taxon>
        <taxon>Hexamitinae</taxon>
        <taxon>Hexamita</taxon>
    </lineage>
</organism>
<reference evidence="3 4" key="2">
    <citation type="submission" date="2024-07" db="EMBL/GenBank/DDBJ databases">
        <authorList>
            <person name="Akdeniz Z."/>
        </authorList>
    </citation>
    <scope>NUCLEOTIDE SEQUENCE [LARGE SCALE GENOMIC DNA]</scope>
</reference>
<reference evidence="2" key="1">
    <citation type="submission" date="2023-06" db="EMBL/GenBank/DDBJ databases">
        <authorList>
            <person name="Kurt Z."/>
        </authorList>
    </citation>
    <scope>NUCLEOTIDE SEQUENCE</scope>
</reference>
<feature type="region of interest" description="Disordered" evidence="1">
    <location>
        <begin position="1286"/>
        <end position="1318"/>
    </location>
</feature>
<feature type="compositionally biased region" description="Basic and acidic residues" evidence="1">
    <location>
        <begin position="1210"/>
        <end position="1224"/>
    </location>
</feature>
<dbReference type="EMBL" id="CATOUU010000187">
    <property type="protein sequence ID" value="CAI9919856.1"/>
    <property type="molecule type" value="Genomic_DNA"/>
</dbReference>
<comment type="caution">
    <text evidence="2">The sequence shown here is derived from an EMBL/GenBank/DDBJ whole genome shotgun (WGS) entry which is preliminary data.</text>
</comment>
<dbReference type="Proteomes" id="UP001642409">
    <property type="component" value="Unassembled WGS sequence"/>
</dbReference>
<name>A0AA86TKD2_9EUKA</name>
<feature type="compositionally biased region" description="Polar residues" evidence="1">
    <location>
        <begin position="1225"/>
        <end position="1242"/>
    </location>
</feature>
<proteinExistence type="predicted"/>
<evidence type="ECO:0000313" key="4">
    <source>
        <dbReference type="Proteomes" id="UP001642409"/>
    </source>
</evidence>
<evidence type="ECO:0000256" key="1">
    <source>
        <dbReference type="SAM" id="MobiDB-lite"/>
    </source>
</evidence>
<feature type="region of interest" description="Disordered" evidence="1">
    <location>
        <begin position="1192"/>
        <end position="1242"/>
    </location>
</feature>
<evidence type="ECO:0000313" key="2">
    <source>
        <dbReference type="EMBL" id="CAI9919856.1"/>
    </source>
</evidence>
<evidence type="ECO:0000313" key="3">
    <source>
        <dbReference type="EMBL" id="CAL6081965.1"/>
    </source>
</evidence>